<evidence type="ECO:0000256" key="1">
    <source>
        <dbReference type="ARBA" id="ARBA00004167"/>
    </source>
</evidence>
<organism evidence="12 13">
    <name type="scientific">Tetranychus urticae</name>
    <name type="common">Two-spotted spider mite</name>
    <dbReference type="NCBI Taxonomy" id="32264"/>
    <lineage>
        <taxon>Eukaryota</taxon>
        <taxon>Metazoa</taxon>
        <taxon>Ecdysozoa</taxon>
        <taxon>Arthropoda</taxon>
        <taxon>Chelicerata</taxon>
        <taxon>Arachnida</taxon>
        <taxon>Acari</taxon>
        <taxon>Acariformes</taxon>
        <taxon>Trombidiformes</taxon>
        <taxon>Prostigmata</taxon>
        <taxon>Eleutherengona</taxon>
        <taxon>Raphignathae</taxon>
        <taxon>Tetranychoidea</taxon>
        <taxon>Tetranychidae</taxon>
        <taxon>Tetranychus</taxon>
    </lineage>
</organism>
<dbReference type="STRING" id="32264.T1KW70"/>
<dbReference type="CDD" id="cd16668">
    <property type="entry name" value="RING-H2_RNF130-like"/>
    <property type="match status" value="1"/>
</dbReference>
<dbReference type="EMBL" id="CAEY01000638">
    <property type="status" value="NOT_ANNOTATED_CDS"/>
    <property type="molecule type" value="Genomic_DNA"/>
</dbReference>
<comment type="subcellular location">
    <subcellularLocation>
        <location evidence="1">Membrane</location>
        <topology evidence="1">Single-pass membrane protein</topology>
    </subcellularLocation>
</comment>
<evidence type="ECO:0000256" key="8">
    <source>
        <dbReference type="PROSITE-ProRule" id="PRU00175"/>
    </source>
</evidence>
<feature type="domain" description="RING-type" evidence="11">
    <location>
        <begin position="266"/>
        <end position="307"/>
    </location>
</feature>
<dbReference type="OrthoDB" id="5357315at2759"/>
<feature type="signal peptide" evidence="10">
    <location>
        <begin position="1"/>
        <end position="24"/>
    </location>
</feature>
<dbReference type="SUPFAM" id="SSF57850">
    <property type="entry name" value="RING/U-box"/>
    <property type="match status" value="1"/>
</dbReference>
<feature type="chain" id="PRO_5004581816" description="RING-type domain-containing protein" evidence="10">
    <location>
        <begin position="25"/>
        <end position="333"/>
    </location>
</feature>
<evidence type="ECO:0000313" key="13">
    <source>
        <dbReference type="Proteomes" id="UP000015104"/>
    </source>
</evidence>
<dbReference type="InterPro" id="IPR013083">
    <property type="entry name" value="Znf_RING/FYVE/PHD"/>
</dbReference>
<dbReference type="GO" id="GO:0008270">
    <property type="term" value="F:zinc ion binding"/>
    <property type="evidence" value="ECO:0007669"/>
    <property type="project" value="UniProtKB-KW"/>
</dbReference>
<dbReference type="Gene3D" id="3.30.40.10">
    <property type="entry name" value="Zinc/RING finger domain, C3HC4 (zinc finger)"/>
    <property type="match status" value="1"/>
</dbReference>
<dbReference type="Pfam" id="PF02225">
    <property type="entry name" value="PA"/>
    <property type="match status" value="1"/>
</dbReference>
<dbReference type="KEGG" id="tut:107367871"/>
<dbReference type="Pfam" id="PF13639">
    <property type="entry name" value="zf-RING_2"/>
    <property type="match status" value="1"/>
</dbReference>
<keyword evidence="13" id="KW-1185">Reference proteome</keyword>
<dbReference type="PANTHER" id="PTHR46539:SF23">
    <property type="entry name" value="RING-TYPE DOMAIN-CONTAINING PROTEIN"/>
    <property type="match status" value="1"/>
</dbReference>
<keyword evidence="10" id="KW-0732">Signal</keyword>
<evidence type="ECO:0000256" key="2">
    <source>
        <dbReference type="ARBA" id="ARBA00022692"/>
    </source>
</evidence>
<feature type="transmembrane region" description="Helical" evidence="9">
    <location>
        <begin position="194"/>
        <end position="217"/>
    </location>
</feature>
<dbReference type="GO" id="GO:0016020">
    <property type="term" value="C:membrane"/>
    <property type="evidence" value="ECO:0007669"/>
    <property type="project" value="UniProtKB-SubCell"/>
</dbReference>
<reference evidence="13" key="1">
    <citation type="submission" date="2011-08" db="EMBL/GenBank/DDBJ databases">
        <authorList>
            <person name="Rombauts S."/>
        </authorList>
    </citation>
    <scope>NUCLEOTIDE SEQUENCE</scope>
    <source>
        <strain evidence="13">London</strain>
    </source>
</reference>
<sequence>MKRVNLIVHLIQLTLIAFLETISCDFTHGLEPEDFSMAIINVSYIDPITGRLHTQREEFGKYFNIGRIDPVSGLVVHITGPDGGSHDACDSIDPTTWPSEKWIALAVYGNCSEEEKLRNIAATNASAAVIYDNKLGNRYIQLHPKEPKLTSVFISKEKGEEIGLLIKNGTRVMLHITIATHGNFRYSNINKTSVLFVSISFAILMIISLAWLIFYYVQRFRYIHAKDILARRLCNAAKKALEKIPTKTVIQADLANAMQGDFPECCAVCIEPFKINDVVRILPCKHVFHKSCIDPWLLDQRSCPMCKLDILKHYGLMVVMASVTNLEWIEEQG</sequence>
<dbReference type="PANTHER" id="PTHR46539">
    <property type="entry name" value="E3 UBIQUITIN-PROTEIN LIGASE ATL42"/>
    <property type="match status" value="1"/>
</dbReference>
<dbReference type="SMART" id="SM00184">
    <property type="entry name" value="RING"/>
    <property type="match status" value="1"/>
</dbReference>
<dbReference type="PROSITE" id="PS50089">
    <property type="entry name" value="ZF_RING_2"/>
    <property type="match status" value="1"/>
</dbReference>
<dbReference type="HOGENOM" id="CLU_049885_1_0_1"/>
<keyword evidence="6 9" id="KW-1133">Transmembrane helix</keyword>
<evidence type="ECO:0000256" key="5">
    <source>
        <dbReference type="ARBA" id="ARBA00022833"/>
    </source>
</evidence>
<dbReference type="InterPro" id="IPR001841">
    <property type="entry name" value="Znf_RING"/>
</dbReference>
<keyword evidence="2 9" id="KW-0812">Transmembrane</keyword>
<dbReference type="EnsemblMetazoa" id="tetur24g00580.1">
    <property type="protein sequence ID" value="tetur24g00580.1"/>
    <property type="gene ID" value="tetur24g00580"/>
</dbReference>
<evidence type="ECO:0000256" key="10">
    <source>
        <dbReference type="SAM" id="SignalP"/>
    </source>
</evidence>
<evidence type="ECO:0000256" key="4">
    <source>
        <dbReference type="ARBA" id="ARBA00022771"/>
    </source>
</evidence>
<dbReference type="eggNOG" id="KOG0800">
    <property type="taxonomic scope" value="Eukaryota"/>
</dbReference>
<dbReference type="InterPro" id="IPR046450">
    <property type="entry name" value="PA_dom_sf"/>
</dbReference>
<evidence type="ECO:0000259" key="11">
    <source>
        <dbReference type="PROSITE" id="PS50089"/>
    </source>
</evidence>
<keyword evidence="3" id="KW-0479">Metal-binding</keyword>
<dbReference type="AlphaFoldDB" id="T1KW70"/>
<accession>T1KW70</accession>
<protein>
    <recommendedName>
        <fullName evidence="11">RING-type domain-containing protein</fullName>
    </recommendedName>
</protein>
<gene>
    <name evidence="12" type="primary">107367871</name>
</gene>
<proteinExistence type="predicted"/>
<dbReference type="Proteomes" id="UP000015104">
    <property type="component" value="Unassembled WGS sequence"/>
</dbReference>
<evidence type="ECO:0000256" key="9">
    <source>
        <dbReference type="SAM" id="Phobius"/>
    </source>
</evidence>
<keyword evidence="4 8" id="KW-0863">Zinc-finger</keyword>
<evidence type="ECO:0000313" key="12">
    <source>
        <dbReference type="EnsemblMetazoa" id="tetur24g00580.1"/>
    </source>
</evidence>
<keyword evidence="5" id="KW-0862">Zinc</keyword>
<dbReference type="Gene3D" id="3.50.30.30">
    <property type="match status" value="1"/>
</dbReference>
<dbReference type="InterPro" id="IPR003137">
    <property type="entry name" value="PA_domain"/>
</dbReference>
<dbReference type="OMA" id="MCKINIL"/>
<evidence type="ECO:0000256" key="3">
    <source>
        <dbReference type="ARBA" id="ARBA00022723"/>
    </source>
</evidence>
<evidence type="ECO:0000256" key="6">
    <source>
        <dbReference type="ARBA" id="ARBA00022989"/>
    </source>
</evidence>
<dbReference type="SUPFAM" id="SSF52025">
    <property type="entry name" value="PA domain"/>
    <property type="match status" value="1"/>
</dbReference>
<name>T1KW70_TETUR</name>
<evidence type="ECO:0000256" key="7">
    <source>
        <dbReference type="ARBA" id="ARBA00023136"/>
    </source>
</evidence>
<reference evidence="12" key="2">
    <citation type="submission" date="2015-06" db="UniProtKB">
        <authorList>
            <consortium name="EnsemblMetazoa"/>
        </authorList>
    </citation>
    <scope>IDENTIFICATION</scope>
</reference>
<dbReference type="FunFam" id="3.30.40.10:FF:000009">
    <property type="entry name" value="E3 ubiquitin-protein ligase RNF130"/>
    <property type="match status" value="1"/>
</dbReference>
<keyword evidence="7 9" id="KW-0472">Membrane</keyword>